<organism evidence="1 2">
    <name type="scientific">Apatococcus fuscideae</name>
    <dbReference type="NCBI Taxonomy" id="2026836"/>
    <lineage>
        <taxon>Eukaryota</taxon>
        <taxon>Viridiplantae</taxon>
        <taxon>Chlorophyta</taxon>
        <taxon>core chlorophytes</taxon>
        <taxon>Trebouxiophyceae</taxon>
        <taxon>Chlorellales</taxon>
        <taxon>Chlorellaceae</taxon>
        <taxon>Apatococcus</taxon>
    </lineage>
</organism>
<accession>A0AAW1SKQ0</accession>
<evidence type="ECO:0000313" key="2">
    <source>
        <dbReference type="Proteomes" id="UP001485043"/>
    </source>
</evidence>
<evidence type="ECO:0000313" key="1">
    <source>
        <dbReference type="EMBL" id="KAK9847739.1"/>
    </source>
</evidence>
<sequence>PPETVAPPGSADGALHSVATTAAERQGHSDQPLTAEIEARYETEEKVALWLLDTYNTAIKKPLSCQNIHPVRCKCACKLLMRRWTASKTS</sequence>
<reference evidence="1 2" key="1">
    <citation type="journal article" date="2024" name="Nat. Commun.">
        <title>Phylogenomics reveals the evolutionary origins of lichenization in chlorophyte algae.</title>
        <authorList>
            <person name="Puginier C."/>
            <person name="Libourel C."/>
            <person name="Otte J."/>
            <person name="Skaloud P."/>
            <person name="Haon M."/>
            <person name="Grisel S."/>
            <person name="Petersen M."/>
            <person name="Berrin J.G."/>
            <person name="Delaux P.M."/>
            <person name="Dal Grande F."/>
            <person name="Keller J."/>
        </authorList>
    </citation>
    <scope>NUCLEOTIDE SEQUENCE [LARGE SCALE GENOMIC DNA]</scope>
    <source>
        <strain evidence="1 2">SAG 2523</strain>
    </source>
</reference>
<name>A0AAW1SKQ0_9CHLO</name>
<dbReference type="EMBL" id="JALJOV010001448">
    <property type="protein sequence ID" value="KAK9847739.1"/>
    <property type="molecule type" value="Genomic_DNA"/>
</dbReference>
<comment type="caution">
    <text evidence="1">The sequence shown here is derived from an EMBL/GenBank/DDBJ whole genome shotgun (WGS) entry which is preliminary data.</text>
</comment>
<gene>
    <name evidence="1" type="ORF">WJX84_009661</name>
</gene>
<proteinExistence type="predicted"/>
<keyword evidence="2" id="KW-1185">Reference proteome</keyword>
<dbReference type="Proteomes" id="UP001485043">
    <property type="component" value="Unassembled WGS sequence"/>
</dbReference>
<feature type="non-terminal residue" evidence="1">
    <location>
        <position position="1"/>
    </location>
</feature>
<dbReference type="AlphaFoldDB" id="A0AAW1SKQ0"/>
<protein>
    <submittedName>
        <fullName evidence="1">Uncharacterized protein</fullName>
    </submittedName>
</protein>